<evidence type="ECO:0000256" key="6">
    <source>
        <dbReference type="SAM" id="Phobius"/>
    </source>
</evidence>
<reference evidence="7 8" key="1">
    <citation type="journal article" date="2020" name="Fungal Divers.">
        <title>Resolving the Mortierellaceae phylogeny through synthesis of multi-gene phylogenetics and phylogenomics.</title>
        <authorList>
            <person name="Vandepol N."/>
            <person name="Liber J."/>
            <person name="Desiro A."/>
            <person name="Na H."/>
            <person name="Kennedy M."/>
            <person name="Barry K."/>
            <person name="Grigoriev I.V."/>
            <person name="Miller A.N."/>
            <person name="O'Donnell K."/>
            <person name="Stajich J.E."/>
            <person name="Bonito G."/>
        </authorList>
    </citation>
    <scope>NUCLEOTIDE SEQUENCE [LARGE SCALE GENOMIC DNA]</scope>
    <source>
        <strain evidence="7 8">AD045</strain>
    </source>
</reference>
<feature type="transmembrane region" description="Helical" evidence="6">
    <location>
        <begin position="339"/>
        <end position="358"/>
    </location>
</feature>
<evidence type="ECO:0000256" key="2">
    <source>
        <dbReference type="ARBA" id="ARBA00022692"/>
    </source>
</evidence>
<dbReference type="PANTHER" id="PTHR11040:SF44">
    <property type="entry name" value="PROTEIN ZNTC-RELATED"/>
    <property type="match status" value="1"/>
</dbReference>
<accession>A0ABQ7JX50</accession>
<feature type="region of interest" description="Disordered" evidence="5">
    <location>
        <begin position="1"/>
        <end position="28"/>
    </location>
</feature>
<feature type="transmembrane region" description="Helical" evidence="6">
    <location>
        <begin position="73"/>
        <end position="95"/>
    </location>
</feature>
<feature type="transmembrane region" description="Helical" evidence="6">
    <location>
        <begin position="398"/>
        <end position="421"/>
    </location>
</feature>
<sequence>MACHHRTSLPLHHSTNHPFINGDNNNNNNNNDDDDYNLRLHILGIFTILAASSLGVLTPLLATKLHSFQLPTLVLTLGRQFGTGVILATALIHMLPTAMSNLSSPCLGSFFAEDYPGIGGLLVLTSSLLMHWIEFMATEFNQVRVRDPVASVGTQVSSTVAVGHTGTGTGTGGGGGASGKLDPMDVVVSRCPGHTVTVTDELECHRDHGDQDLERVPLLPEHHSAATVMPFHQDRPNSIIDPQQDTHDRRTPSMTSTSSGFYGAISDMTHSRLSPPPLSPPPVSPQSHHHQPRRNLNHHHHHYHHHDHNQHLDQNAVLIHSHSLGLTLPSDAQKRISTYVLEAGVAAHSVIIGVTLGVATGSEFTGLLVALLFHQFFEGFALGARIADLDLERTSTHYFLALIFALTTPTGILLGIMISQYTYQSDSATTRLVVEGVLDAISTGILLYMGYVTLLAVEFNLNSELLRQTPRVKSWCFFALWSGAGVMAVLGLFA</sequence>
<feature type="transmembrane region" description="Helical" evidence="6">
    <location>
        <begin position="441"/>
        <end position="462"/>
    </location>
</feature>
<gene>
    <name evidence="7" type="ORF">BGZ96_009301</name>
</gene>
<organism evidence="7 8">
    <name type="scientific">Linnemannia gamsii</name>
    <dbReference type="NCBI Taxonomy" id="64522"/>
    <lineage>
        <taxon>Eukaryota</taxon>
        <taxon>Fungi</taxon>
        <taxon>Fungi incertae sedis</taxon>
        <taxon>Mucoromycota</taxon>
        <taxon>Mortierellomycotina</taxon>
        <taxon>Mortierellomycetes</taxon>
        <taxon>Mortierellales</taxon>
        <taxon>Mortierellaceae</taxon>
        <taxon>Linnemannia</taxon>
    </lineage>
</organism>
<feature type="transmembrane region" description="Helical" evidence="6">
    <location>
        <begin position="115"/>
        <end position="137"/>
    </location>
</feature>
<dbReference type="InterPro" id="IPR003689">
    <property type="entry name" value="ZIP"/>
</dbReference>
<name>A0ABQ7JX50_9FUNG</name>
<dbReference type="EMBL" id="JAAAIM010000559">
    <property type="protein sequence ID" value="KAG0286610.1"/>
    <property type="molecule type" value="Genomic_DNA"/>
</dbReference>
<evidence type="ECO:0000256" key="3">
    <source>
        <dbReference type="ARBA" id="ARBA00022989"/>
    </source>
</evidence>
<proteinExistence type="predicted"/>
<feature type="region of interest" description="Disordered" evidence="5">
    <location>
        <begin position="233"/>
        <end position="309"/>
    </location>
</feature>
<dbReference type="PANTHER" id="PTHR11040">
    <property type="entry name" value="ZINC/IRON TRANSPORTER"/>
    <property type="match status" value="1"/>
</dbReference>
<dbReference type="Proteomes" id="UP001194696">
    <property type="component" value="Unassembled WGS sequence"/>
</dbReference>
<evidence type="ECO:0000256" key="1">
    <source>
        <dbReference type="ARBA" id="ARBA00004141"/>
    </source>
</evidence>
<feature type="compositionally biased region" description="Basic residues" evidence="5">
    <location>
        <begin position="287"/>
        <end position="308"/>
    </location>
</feature>
<dbReference type="Pfam" id="PF02535">
    <property type="entry name" value="Zip"/>
    <property type="match status" value="1"/>
</dbReference>
<protein>
    <recommendedName>
        <fullName evidence="9">Zinc/iron permease</fullName>
    </recommendedName>
</protein>
<feature type="transmembrane region" description="Helical" evidence="6">
    <location>
        <begin position="474"/>
        <end position="493"/>
    </location>
</feature>
<keyword evidence="2 6" id="KW-0812">Transmembrane</keyword>
<keyword evidence="4 6" id="KW-0472">Membrane</keyword>
<evidence type="ECO:0000313" key="8">
    <source>
        <dbReference type="Proteomes" id="UP001194696"/>
    </source>
</evidence>
<evidence type="ECO:0000256" key="4">
    <source>
        <dbReference type="ARBA" id="ARBA00023136"/>
    </source>
</evidence>
<keyword evidence="8" id="KW-1185">Reference proteome</keyword>
<comment type="subcellular location">
    <subcellularLocation>
        <location evidence="1">Membrane</location>
        <topology evidence="1">Multi-pass membrane protein</topology>
    </subcellularLocation>
</comment>
<evidence type="ECO:0008006" key="9">
    <source>
        <dbReference type="Google" id="ProtNLM"/>
    </source>
</evidence>
<feature type="transmembrane region" description="Helical" evidence="6">
    <location>
        <begin position="40"/>
        <end position="61"/>
    </location>
</feature>
<keyword evidence="3 6" id="KW-1133">Transmembrane helix</keyword>
<evidence type="ECO:0000256" key="5">
    <source>
        <dbReference type="SAM" id="MobiDB-lite"/>
    </source>
</evidence>
<feature type="transmembrane region" description="Helical" evidence="6">
    <location>
        <begin position="364"/>
        <end position="386"/>
    </location>
</feature>
<feature type="compositionally biased region" description="Pro residues" evidence="5">
    <location>
        <begin position="274"/>
        <end position="284"/>
    </location>
</feature>
<evidence type="ECO:0000313" key="7">
    <source>
        <dbReference type="EMBL" id="KAG0286610.1"/>
    </source>
</evidence>
<comment type="caution">
    <text evidence="7">The sequence shown here is derived from an EMBL/GenBank/DDBJ whole genome shotgun (WGS) entry which is preliminary data.</text>
</comment>